<dbReference type="Proteomes" id="UP000193380">
    <property type="component" value="Unassembled WGS sequence"/>
</dbReference>
<dbReference type="PaxDb" id="8022-A0A060Z899"/>
<protein>
    <submittedName>
        <fullName evidence="1">Uncharacterized protein</fullName>
    </submittedName>
</protein>
<evidence type="ECO:0000313" key="2">
    <source>
        <dbReference type="Proteomes" id="UP000193380"/>
    </source>
</evidence>
<name>A0A060Z899_ONCMY</name>
<dbReference type="PANTHER" id="PTHR22955">
    <property type="entry name" value="RETROTRANSPOSON"/>
    <property type="match status" value="1"/>
</dbReference>
<dbReference type="EMBL" id="FR953406">
    <property type="protein sequence ID" value="CDR00112.1"/>
    <property type="molecule type" value="Genomic_DNA"/>
</dbReference>
<dbReference type="AlphaFoldDB" id="A0A060Z899"/>
<reference evidence="1" key="2">
    <citation type="submission" date="2014-03" db="EMBL/GenBank/DDBJ databases">
        <authorList>
            <person name="Genoscope - CEA"/>
        </authorList>
    </citation>
    <scope>NUCLEOTIDE SEQUENCE</scope>
</reference>
<gene>
    <name evidence="1" type="ORF">GSONMT00059174001</name>
</gene>
<organism evidence="1 2">
    <name type="scientific">Oncorhynchus mykiss</name>
    <name type="common">Rainbow trout</name>
    <name type="synonym">Salmo gairdneri</name>
    <dbReference type="NCBI Taxonomy" id="8022"/>
    <lineage>
        <taxon>Eukaryota</taxon>
        <taxon>Metazoa</taxon>
        <taxon>Chordata</taxon>
        <taxon>Craniata</taxon>
        <taxon>Vertebrata</taxon>
        <taxon>Euteleostomi</taxon>
        <taxon>Actinopterygii</taxon>
        <taxon>Neopterygii</taxon>
        <taxon>Teleostei</taxon>
        <taxon>Protacanthopterygii</taxon>
        <taxon>Salmoniformes</taxon>
        <taxon>Salmonidae</taxon>
        <taxon>Salmoninae</taxon>
        <taxon>Oncorhynchus</taxon>
    </lineage>
</organism>
<dbReference type="PANTHER" id="PTHR22955:SF66">
    <property type="entry name" value="INTEGRASE CATALYTIC DOMAIN-CONTAINING PROTEIN"/>
    <property type="match status" value="1"/>
</dbReference>
<proteinExistence type="predicted"/>
<reference evidence="1" key="1">
    <citation type="journal article" date="2014" name="Nat. Commun.">
        <title>The rainbow trout genome provides novel insights into evolution after whole-genome duplication in vertebrates.</title>
        <authorList>
            <person name="Berthelot C."/>
            <person name="Brunet F."/>
            <person name="Chalopin D."/>
            <person name="Juanchich A."/>
            <person name="Bernard M."/>
            <person name="Noel B."/>
            <person name="Bento P."/>
            <person name="Da Silva C."/>
            <person name="Labadie K."/>
            <person name="Alberti A."/>
            <person name="Aury J.M."/>
            <person name="Louis A."/>
            <person name="Dehais P."/>
            <person name="Bardou P."/>
            <person name="Montfort J."/>
            <person name="Klopp C."/>
            <person name="Cabau C."/>
            <person name="Gaspin C."/>
            <person name="Thorgaard G.H."/>
            <person name="Boussaha M."/>
            <person name="Quillet E."/>
            <person name="Guyomard R."/>
            <person name="Galiana D."/>
            <person name="Bobe J."/>
            <person name="Volff J.N."/>
            <person name="Genet C."/>
            <person name="Wincker P."/>
            <person name="Jaillon O."/>
            <person name="Roest Crollius H."/>
            <person name="Guiguen Y."/>
        </authorList>
    </citation>
    <scope>NUCLEOTIDE SEQUENCE [LARGE SCALE GENOMIC DNA]</scope>
</reference>
<evidence type="ECO:0000313" key="1">
    <source>
        <dbReference type="EMBL" id="CDR00112.1"/>
    </source>
</evidence>
<accession>A0A060Z899</accession>
<sequence>MIVLHWICSSAQKWKQFVANRVTEIQSLTNPESWSHIEGKTNPADLPTRGQTVRNLTQSELLGKF</sequence>